<name>A0ABU6SQB6_9FABA</name>
<keyword evidence="2" id="KW-1185">Reference proteome</keyword>
<accession>A0ABU6SQB6</accession>
<protein>
    <submittedName>
        <fullName evidence="1">Uncharacterized protein</fullName>
    </submittedName>
</protein>
<comment type="caution">
    <text evidence="1">The sequence shown here is derived from an EMBL/GenBank/DDBJ whole genome shotgun (WGS) entry which is preliminary data.</text>
</comment>
<sequence>MGLILYGTQPDCGHITSWIMCKSNWVDRVMRQLGADQPIPMNPVNVDAFLTITGRGEDILWPTHRTTRAWYESWMRHTTDSVVIQIIPEPNFRGNREYLE</sequence>
<proteinExistence type="predicted"/>
<gene>
    <name evidence="1" type="ORF">PIB30_071669</name>
</gene>
<dbReference type="Proteomes" id="UP001341840">
    <property type="component" value="Unassembled WGS sequence"/>
</dbReference>
<dbReference type="EMBL" id="JASCZI010061247">
    <property type="protein sequence ID" value="MED6138163.1"/>
    <property type="molecule type" value="Genomic_DNA"/>
</dbReference>
<evidence type="ECO:0000313" key="2">
    <source>
        <dbReference type="Proteomes" id="UP001341840"/>
    </source>
</evidence>
<evidence type="ECO:0000313" key="1">
    <source>
        <dbReference type="EMBL" id="MED6138163.1"/>
    </source>
</evidence>
<organism evidence="1 2">
    <name type="scientific">Stylosanthes scabra</name>
    <dbReference type="NCBI Taxonomy" id="79078"/>
    <lineage>
        <taxon>Eukaryota</taxon>
        <taxon>Viridiplantae</taxon>
        <taxon>Streptophyta</taxon>
        <taxon>Embryophyta</taxon>
        <taxon>Tracheophyta</taxon>
        <taxon>Spermatophyta</taxon>
        <taxon>Magnoliopsida</taxon>
        <taxon>eudicotyledons</taxon>
        <taxon>Gunneridae</taxon>
        <taxon>Pentapetalae</taxon>
        <taxon>rosids</taxon>
        <taxon>fabids</taxon>
        <taxon>Fabales</taxon>
        <taxon>Fabaceae</taxon>
        <taxon>Papilionoideae</taxon>
        <taxon>50 kb inversion clade</taxon>
        <taxon>dalbergioids sensu lato</taxon>
        <taxon>Dalbergieae</taxon>
        <taxon>Pterocarpus clade</taxon>
        <taxon>Stylosanthes</taxon>
    </lineage>
</organism>
<reference evidence="1 2" key="1">
    <citation type="journal article" date="2023" name="Plants (Basel)">
        <title>Bridging the Gap: Combining Genomics and Transcriptomics Approaches to Understand Stylosanthes scabra, an Orphan Legume from the Brazilian Caatinga.</title>
        <authorList>
            <person name="Ferreira-Neto J.R.C."/>
            <person name="da Silva M.D."/>
            <person name="Binneck E."/>
            <person name="de Melo N.F."/>
            <person name="da Silva R.H."/>
            <person name="de Melo A.L.T.M."/>
            <person name="Pandolfi V."/>
            <person name="Bustamante F.O."/>
            <person name="Brasileiro-Vidal A.C."/>
            <person name="Benko-Iseppon A.M."/>
        </authorList>
    </citation>
    <scope>NUCLEOTIDE SEQUENCE [LARGE SCALE GENOMIC DNA]</scope>
    <source>
        <tissue evidence="1">Leaves</tissue>
    </source>
</reference>